<sequence length="143" mass="15060">MIPAVLVLVVGGGVFYAGMKYQQHRVGNQFRQFAGTRVGVNQNGVRNGVNNQNFGNRPISGQILSVDDKAITLKLNDGSTKIVILSDSTAINQSTQAQKSDLVEGGQVTVIGTINSDGSVTAQDVQIGSLFRGIQTVPTSGQN</sequence>
<dbReference type="Proteomes" id="UP000034246">
    <property type="component" value="Unassembled WGS sequence"/>
</dbReference>
<proteinExistence type="predicted"/>
<dbReference type="EMBL" id="LBWP01000012">
    <property type="protein sequence ID" value="KKR10982.1"/>
    <property type="molecule type" value="Genomic_DNA"/>
</dbReference>
<comment type="caution">
    <text evidence="1">The sequence shown here is derived from an EMBL/GenBank/DDBJ whole genome shotgun (WGS) entry which is preliminary data.</text>
</comment>
<evidence type="ECO:0000313" key="1">
    <source>
        <dbReference type="EMBL" id="KKR10982.1"/>
    </source>
</evidence>
<reference evidence="1 2" key="1">
    <citation type="journal article" date="2015" name="Nature">
        <title>rRNA introns, odd ribosomes, and small enigmatic genomes across a large radiation of phyla.</title>
        <authorList>
            <person name="Brown C.T."/>
            <person name="Hug L.A."/>
            <person name="Thomas B.C."/>
            <person name="Sharon I."/>
            <person name="Castelle C.J."/>
            <person name="Singh A."/>
            <person name="Wilkins M.J."/>
            <person name="Williams K.H."/>
            <person name="Banfield J.F."/>
        </authorList>
    </citation>
    <scope>NUCLEOTIDE SEQUENCE [LARGE SCALE GENOMIC DNA]</scope>
</reference>
<organism evidence="1 2">
    <name type="scientific">Candidatus Woesebacteria bacterium GW2011_GWA1_39_21</name>
    <dbReference type="NCBI Taxonomy" id="1618550"/>
    <lineage>
        <taxon>Bacteria</taxon>
        <taxon>Candidatus Woeseibacteriota</taxon>
    </lineage>
</organism>
<protein>
    <recommendedName>
        <fullName evidence="3">DUF5666 domain-containing protein</fullName>
    </recommendedName>
</protein>
<name>A0A0G0RB86_9BACT</name>
<evidence type="ECO:0008006" key="3">
    <source>
        <dbReference type="Google" id="ProtNLM"/>
    </source>
</evidence>
<evidence type="ECO:0000313" key="2">
    <source>
        <dbReference type="Proteomes" id="UP000034246"/>
    </source>
</evidence>
<gene>
    <name evidence="1" type="ORF">UT39_C0012G0004</name>
</gene>
<dbReference type="STRING" id="1618550.UT39_C0012G0004"/>
<accession>A0A0G0RB86</accession>
<dbReference type="AlphaFoldDB" id="A0A0G0RB86"/>